<name>A0AAU8FEA5_9BACI</name>
<dbReference type="Pfam" id="PF14448">
    <property type="entry name" value="Nuc_N"/>
    <property type="match status" value="1"/>
</dbReference>
<evidence type="ECO:0000313" key="3">
    <source>
        <dbReference type="EMBL" id="XCH21854.1"/>
    </source>
</evidence>
<accession>A0AAU8FEA5</accession>
<protein>
    <submittedName>
        <fullName evidence="3">AHH domain-containing protein</fullName>
    </submittedName>
</protein>
<gene>
    <name evidence="3" type="ORF">QEP67_11180</name>
</gene>
<feature type="domain" description="Toxin/Nuclease N-terminal" evidence="2">
    <location>
        <begin position="7"/>
        <end position="64"/>
    </location>
</feature>
<dbReference type="InterPro" id="IPR032871">
    <property type="entry name" value="AHH_dom_containing"/>
</dbReference>
<evidence type="ECO:0000259" key="2">
    <source>
        <dbReference type="Pfam" id="PF14448"/>
    </source>
</evidence>
<proteinExistence type="predicted"/>
<dbReference type="EMBL" id="CP123058">
    <property type="protein sequence ID" value="XCH21854.1"/>
    <property type="molecule type" value="Genomic_DNA"/>
</dbReference>
<dbReference type="AlphaFoldDB" id="A0AAU8FEA5"/>
<organism evidence="3">
    <name type="scientific">Bacillus cereus group sp. MS39</name>
    <dbReference type="NCBI Taxonomy" id="3041344"/>
    <lineage>
        <taxon>Bacteria</taxon>
        <taxon>Bacillati</taxon>
        <taxon>Bacillota</taxon>
        <taxon>Bacilli</taxon>
        <taxon>Bacillales</taxon>
        <taxon>Bacillaceae</taxon>
        <taxon>Bacillus</taxon>
        <taxon>Bacillus cereus group</taxon>
    </lineage>
</organism>
<feature type="region of interest" description="Disordered" evidence="1">
    <location>
        <begin position="54"/>
        <end position="84"/>
    </location>
</feature>
<dbReference type="InterPro" id="IPR027803">
    <property type="entry name" value="Toxin/Nuc_N"/>
</dbReference>
<sequence length="249" mass="27939">MKLAKGADSVSPIFKGVEILPDGSVVRSGTNYSGKFQEAHDASKASIQSRISNLESGGVKGTGEVNRLIPGTPGKVTGGSSTKLGKNMFEEMGLPKTTKRTPYEAQHIIPKEFRRHPVLQKIGMDMDDASNGFFLRVPDADVSVTSRHKGYHAVYSNFVRGKLDEIDIRQDISIIEKQVFELQQKLRLLQAKGLPLYMKGNYLEKELKRIKEIGLEQYKIERMDKEVATPVWKRGGGATVDLWERWYNK</sequence>
<reference evidence="3" key="1">
    <citation type="submission" date="2023-04" db="EMBL/GenBank/DDBJ databases">
        <title>Bacillus cereus group whole genome sequencing.</title>
        <authorList>
            <person name="Kang M."/>
            <person name="Kim H.J."/>
        </authorList>
    </citation>
    <scope>NUCLEOTIDE SEQUENCE</scope>
    <source>
        <strain evidence="3">MS39</strain>
    </source>
</reference>
<evidence type="ECO:0000256" key="1">
    <source>
        <dbReference type="SAM" id="MobiDB-lite"/>
    </source>
</evidence>
<dbReference type="RefSeq" id="WP_353706628.1">
    <property type="nucleotide sequence ID" value="NZ_CP123058.1"/>
</dbReference>
<dbReference type="Pfam" id="PF14412">
    <property type="entry name" value="AHH"/>
    <property type="match status" value="1"/>
</dbReference>